<reference evidence="2" key="1">
    <citation type="submission" date="2020-08" db="EMBL/GenBank/DDBJ databases">
        <title>Multicomponent nature underlies the extraordinary mechanical properties of spider dragline silk.</title>
        <authorList>
            <person name="Kono N."/>
            <person name="Nakamura H."/>
            <person name="Mori M."/>
            <person name="Yoshida Y."/>
            <person name="Ohtoshi R."/>
            <person name="Malay A.D."/>
            <person name="Moran D.A.P."/>
            <person name="Tomita M."/>
            <person name="Numata K."/>
            <person name="Arakawa K."/>
        </authorList>
    </citation>
    <scope>NUCLEOTIDE SEQUENCE</scope>
</reference>
<proteinExistence type="predicted"/>
<accession>A0A8X6VJ59</accession>
<dbReference type="AlphaFoldDB" id="A0A8X6VJ59"/>
<feature type="compositionally biased region" description="Polar residues" evidence="1">
    <location>
        <begin position="123"/>
        <end position="135"/>
    </location>
</feature>
<feature type="region of interest" description="Disordered" evidence="1">
    <location>
        <begin position="108"/>
        <end position="135"/>
    </location>
</feature>
<name>A0A8X6VJ59_TRICX</name>
<organism evidence="2 3">
    <name type="scientific">Trichonephila clavipes</name>
    <name type="common">Golden silk orbweaver</name>
    <name type="synonym">Nephila clavipes</name>
    <dbReference type="NCBI Taxonomy" id="2585209"/>
    <lineage>
        <taxon>Eukaryota</taxon>
        <taxon>Metazoa</taxon>
        <taxon>Ecdysozoa</taxon>
        <taxon>Arthropoda</taxon>
        <taxon>Chelicerata</taxon>
        <taxon>Arachnida</taxon>
        <taxon>Araneae</taxon>
        <taxon>Araneomorphae</taxon>
        <taxon>Entelegynae</taxon>
        <taxon>Araneoidea</taxon>
        <taxon>Nephilidae</taxon>
        <taxon>Trichonephila</taxon>
    </lineage>
</organism>
<protein>
    <submittedName>
        <fullName evidence="2">Uncharacterized protein</fullName>
    </submittedName>
</protein>
<comment type="caution">
    <text evidence="2">The sequence shown here is derived from an EMBL/GenBank/DDBJ whole genome shotgun (WGS) entry which is preliminary data.</text>
</comment>
<gene>
    <name evidence="2" type="ORF">TNCV_4663941</name>
</gene>
<dbReference type="EMBL" id="BMAU01021284">
    <property type="protein sequence ID" value="GFY09204.1"/>
    <property type="molecule type" value="Genomic_DNA"/>
</dbReference>
<evidence type="ECO:0000313" key="2">
    <source>
        <dbReference type="EMBL" id="GFY09204.1"/>
    </source>
</evidence>
<dbReference type="Proteomes" id="UP000887159">
    <property type="component" value="Unassembled WGS sequence"/>
</dbReference>
<evidence type="ECO:0000256" key="1">
    <source>
        <dbReference type="SAM" id="MobiDB-lite"/>
    </source>
</evidence>
<evidence type="ECO:0000313" key="3">
    <source>
        <dbReference type="Proteomes" id="UP000887159"/>
    </source>
</evidence>
<sequence>MRNLPFRRTQRPKSNKLIPCKTNSGPPAALTGEGIKLPCIFEAVREIYRNIFSLASFEKVDLFRSEIQLAGHTVRGPIRCINCGGSHSGQCINPSNCTNCKGDHLANSPNCPTSKRKKAAAPTENNTSDNTTNVPKSLVKRDFGAKRRLLTRMDLNYHRRNRPLSLMDIRVKDDLESDHLPVILTLYTGSALIKIPDQLSTNWENFKFLLNNKPLPIPPSSSNDNL</sequence>
<keyword evidence="3" id="KW-1185">Reference proteome</keyword>
<feature type="region of interest" description="Disordered" evidence="1">
    <location>
        <begin position="1"/>
        <end position="22"/>
    </location>
</feature>